<feature type="domain" description="FlgD/Vpr Ig-like" evidence="10">
    <location>
        <begin position="627"/>
        <end position="695"/>
    </location>
</feature>
<organism evidence="12 13">
    <name type="scientific">Planococcus shixiaomingii</name>
    <dbReference type="NCBI Taxonomy" id="3058393"/>
    <lineage>
        <taxon>Bacteria</taxon>
        <taxon>Bacillati</taxon>
        <taxon>Bacillota</taxon>
        <taxon>Bacilli</taxon>
        <taxon>Bacillales</taxon>
        <taxon>Caryophanaceae</taxon>
        <taxon>Planococcus</taxon>
    </lineage>
</organism>
<dbReference type="Pfam" id="PF13860">
    <property type="entry name" value="FlgD_ig"/>
    <property type="match status" value="4"/>
</dbReference>
<feature type="domain" description="Fervidolysin-like N-terminal prodomain" evidence="11">
    <location>
        <begin position="47"/>
        <end position="119"/>
    </location>
</feature>
<evidence type="ECO:0000256" key="4">
    <source>
        <dbReference type="ARBA" id="ARBA00022670"/>
    </source>
</evidence>
<dbReference type="PANTHER" id="PTHR43399:SF4">
    <property type="entry name" value="CELL WALL-ASSOCIATED PROTEASE"/>
    <property type="match status" value="1"/>
</dbReference>
<dbReference type="InterPro" id="IPR036852">
    <property type="entry name" value="Peptidase_S8/S53_dom_sf"/>
</dbReference>
<keyword evidence="3" id="KW-0964">Secreted</keyword>
<dbReference type="PROSITE" id="PS00137">
    <property type="entry name" value="SUBTILASE_HIS"/>
    <property type="match status" value="1"/>
</dbReference>
<evidence type="ECO:0000259" key="11">
    <source>
        <dbReference type="Pfam" id="PF22148"/>
    </source>
</evidence>
<dbReference type="InterPro" id="IPR034084">
    <property type="entry name" value="Thermitase-like_dom"/>
</dbReference>
<feature type="domain" description="FlgD/Vpr Ig-like" evidence="10">
    <location>
        <begin position="527"/>
        <end position="592"/>
    </location>
</feature>
<dbReference type="InterPro" id="IPR022398">
    <property type="entry name" value="Peptidase_S8_His-AS"/>
</dbReference>
<dbReference type="Pfam" id="PF00082">
    <property type="entry name" value="Peptidase_S8"/>
    <property type="match status" value="1"/>
</dbReference>
<evidence type="ECO:0000313" key="13">
    <source>
        <dbReference type="Proteomes" id="UP001172055"/>
    </source>
</evidence>
<feature type="domain" description="FlgD/Vpr Ig-like" evidence="10">
    <location>
        <begin position="732"/>
        <end position="798"/>
    </location>
</feature>
<comment type="similarity">
    <text evidence="2 7 8">Belongs to the peptidase S8 family.</text>
</comment>
<evidence type="ECO:0000259" key="9">
    <source>
        <dbReference type="Pfam" id="PF00082"/>
    </source>
</evidence>
<dbReference type="Gene3D" id="3.40.50.200">
    <property type="entry name" value="Peptidase S8/S53 domain"/>
    <property type="match status" value="1"/>
</dbReference>
<keyword evidence="4 7" id="KW-0645">Protease</keyword>
<feature type="domain" description="FlgD/Vpr Ig-like" evidence="10">
    <location>
        <begin position="418"/>
        <end position="492"/>
    </location>
</feature>
<dbReference type="InterPro" id="IPR023827">
    <property type="entry name" value="Peptidase_S8_Asp-AS"/>
</dbReference>
<dbReference type="PRINTS" id="PR00723">
    <property type="entry name" value="SUBTILISIN"/>
</dbReference>
<dbReference type="PROSITE" id="PS00138">
    <property type="entry name" value="SUBTILASE_SER"/>
    <property type="match status" value="1"/>
</dbReference>
<dbReference type="PROSITE" id="PS51892">
    <property type="entry name" value="SUBTILASE"/>
    <property type="match status" value="1"/>
</dbReference>
<keyword evidence="13" id="KW-1185">Reference proteome</keyword>
<evidence type="ECO:0000259" key="10">
    <source>
        <dbReference type="Pfam" id="PF13860"/>
    </source>
</evidence>
<protein>
    <submittedName>
        <fullName evidence="12">S8 family serine peptidase</fullName>
    </submittedName>
</protein>
<evidence type="ECO:0000256" key="3">
    <source>
        <dbReference type="ARBA" id="ARBA00022525"/>
    </source>
</evidence>
<comment type="caution">
    <text evidence="12">The sequence shown here is derived from an EMBL/GenBank/DDBJ whole genome shotgun (WGS) entry which is preliminary data.</text>
</comment>
<proteinExistence type="inferred from homology"/>
<evidence type="ECO:0000256" key="2">
    <source>
        <dbReference type="ARBA" id="ARBA00011073"/>
    </source>
</evidence>
<evidence type="ECO:0000313" key="12">
    <source>
        <dbReference type="EMBL" id="MDN7241727.1"/>
    </source>
</evidence>
<evidence type="ECO:0000256" key="1">
    <source>
        <dbReference type="ARBA" id="ARBA00004613"/>
    </source>
</evidence>
<keyword evidence="5 7" id="KW-0378">Hydrolase</keyword>
<feature type="domain" description="Peptidase S8/S53" evidence="9">
    <location>
        <begin position="155"/>
        <end position="395"/>
    </location>
</feature>
<dbReference type="EMBL" id="JAUJWV010000001">
    <property type="protein sequence ID" value="MDN7241727.1"/>
    <property type="molecule type" value="Genomic_DNA"/>
</dbReference>
<feature type="active site" description="Charge relay system" evidence="7">
    <location>
        <position position="163"/>
    </location>
</feature>
<dbReference type="InterPro" id="IPR025965">
    <property type="entry name" value="FlgD/Vpr_Ig-like"/>
</dbReference>
<dbReference type="InterPro" id="IPR051048">
    <property type="entry name" value="Peptidase_S8/S53_subtilisin"/>
</dbReference>
<dbReference type="InterPro" id="IPR000209">
    <property type="entry name" value="Peptidase_S8/S53_dom"/>
</dbReference>
<dbReference type="InterPro" id="IPR023828">
    <property type="entry name" value="Peptidase_S8_Ser-AS"/>
</dbReference>
<gene>
    <name evidence="12" type="ORF">QWY14_07970</name>
</gene>
<accession>A0ABT8N1F7</accession>
<reference evidence="12 13" key="1">
    <citation type="submission" date="2023-06" db="EMBL/GenBank/DDBJ databases">
        <title>Novel species in genus Planococcus.</title>
        <authorList>
            <person name="Ning S."/>
        </authorList>
    </citation>
    <scope>NUCLEOTIDE SEQUENCE [LARGE SCALE GENOMIC DNA]</scope>
    <source>
        <strain evidence="12 13">N028</strain>
    </source>
</reference>
<comment type="subcellular location">
    <subcellularLocation>
        <location evidence="1">Secreted</location>
    </subcellularLocation>
</comment>
<evidence type="ECO:0000256" key="6">
    <source>
        <dbReference type="ARBA" id="ARBA00022825"/>
    </source>
</evidence>
<dbReference type="Gene3D" id="2.60.40.4070">
    <property type="match status" value="5"/>
</dbReference>
<keyword evidence="6 7" id="KW-0720">Serine protease</keyword>
<dbReference type="PANTHER" id="PTHR43399">
    <property type="entry name" value="SUBTILISIN-RELATED"/>
    <property type="match status" value="1"/>
</dbReference>
<evidence type="ECO:0000256" key="7">
    <source>
        <dbReference type="PROSITE-ProRule" id="PRU01240"/>
    </source>
</evidence>
<dbReference type="RefSeq" id="WP_301723342.1">
    <property type="nucleotide sequence ID" value="NZ_JAUJWV010000001.1"/>
</dbReference>
<sequence length="1014" mass="111010">MKAKFPLLIIAISFLMSFFFFSTIVSADEIREQPEISKAGLTAMFEADKEYDNNELIIKFKPETTDAEKQKVLSSIEGTEISTMLNGKYSLVSLPKGSELLTVANRLLDQKIIEFVQPNYKVEKTYVPSDSGYKKQWHLPKIQMPKAWDITKGSSAITVAVIDTGLQTNHPDLAGKIVSPYDVITGKNSVPPHAHGTHVTGIIAASINQGGVAGIAPNVKIMPINVFIYDVTYDFTIAEAIIYAADKGANIINMSFAGGFYSYLQDDAATYAKNKGVTLIAASGNIGSESRMYPAALPAVIAVGATDSQDNITIFSNWGKHIDLVAPGENIYSTVPGSSYGNLSGTSMAAPVVSGVAALILSKNPVLSPDQVEEILKGSALDVGTRGWDRYYGYGRVDALKALQKTSTPMTAISSAATFTSTGTNKTSMSFSAQKGATVSVYVEKSKGTTIKKLINPKKWNGGKITATWDGKLDSGLYASSGSYTLVAKLSSGRENIYKTKTIKLTNQVKPTIKTGPSAVYSPESSSKLSLSYEVNQTTAITAKIYDSKNTLVKTVLTNKTVTAKTNKIEWDGTDSKGKKVKDGLYKLAVSGIGANKIKASTAYTAIKIESVKPTAQIDLLASPFKTDGTSKSALKVTVKEKVSMTTYVTTDKGVKVKRLTHNQTLNTGTATLKWDGKNDQGKWVAEGKYVYQTEVKDGAGNLLIAKSKVFALEDWRKPVVSSTKDFVYQEEGAVSFSYSLNKPVKVTIQLLKKGQVIKTIESGISKNAGANKFAWDGKDQAEKLLADGKYQYAITAVDKYKNSITYTGNMAMSVDPVEITYAPIISFYGSYFAGVGYYELSKDSTVTVEIYDSENTKLKTLQETYNKAGINFFVWNYYDEAGNKNFWENGLYYYVIKAKNFRGIETKVKGKITRNENPVWLVSHALSIAPAGNAQEHTELDFEVVVKAPATLSLYLYDDFRVNSRRHEAIYKLTKGTNKMTYINKSSNHKYYQIYYTDELGNEYLYKTGELTF</sequence>
<dbReference type="Pfam" id="PF22148">
    <property type="entry name" value="Fervidolysin_NPro-like"/>
    <property type="match status" value="1"/>
</dbReference>
<dbReference type="InterPro" id="IPR054399">
    <property type="entry name" value="Fervidolysin-like_N_prodom"/>
</dbReference>
<evidence type="ECO:0000256" key="8">
    <source>
        <dbReference type="RuleBase" id="RU003355"/>
    </source>
</evidence>
<dbReference type="Proteomes" id="UP001172055">
    <property type="component" value="Unassembled WGS sequence"/>
</dbReference>
<feature type="active site" description="Charge relay system" evidence="7">
    <location>
        <position position="195"/>
    </location>
</feature>
<feature type="active site" description="Charge relay system" evidence="7">
    <location>
        <position position="347"/>
    </location>
</feature>
<evidence type="ECO:0000256" key="5">
    <source>
        <dbReference type="ARBA" id="ARBA00022801"/>
    </source>
</evidence>
<dbReference type="SUPFAM" id="SSF52743">
    <property type="entry name" value="Subtilisin-like"/>
    <property type="match status" value="1"/>
</dbReference>
<name>A0ABT8N1F7_9BACL</name>
<dbReference type="InterPro" id="IPR015500">
    <property type="entry name" value="Peptidase_S8_subtilisin-rel"/>
</dbReference>
<dbReference type="CDD" id="cd07484">
    <property type="entry name" value="Peptidases_S8_Thermitase_like"/>
    <property type="match status" value="1"/>
</dbReference>
<dbReference type="PROSITE" id="PS00136">
    <property type="entry name" value="SUBTILASE_ASP"/>
    <property type="match status" value="1"/>
</dbReference>